<evidence type="ECO:0000313" key="1">
    <source>
        <dbReference type="EMBL" id="GHC33777.1"/>
    </source>
</evidence>
<dbReference type="PANTHER" id="PTHR36920">
    <property type="match status" value="1"/>
</dbReference>
<dbReference type="SUPFAM" id="SSF56925">
    <property type="entry name" value="OMPA-like"/>
    <property type="match status" value="1"/>
</dbReference>
<dbReference type="PANTHER" id="PTHR36920:SF1">
    <property type="entry name" value="OUTER MEMBRANE PROTEIN W"/>
    <property type="match status" value="1"/>
</dbReference>
<dbReference type="InterPro" id="IPR011250">
    <property type="entry name" value="OMP/PagP_B-barrel"/>
</dbReference>
<dbReference type="InterPro" id="IPR005618">
    <property type="entry name" value="OMPW"/>
</dbReference>
<evidence type="ECO:0000313" key="2">
    <source>
        <dbReference type="Proteomes" id="UP000604243"/>
    </source>
</evidence>
<name>A0ABQ3FQR5_9GAMM</name>
<keyword evidence="2" id="KW-1185">Reference proteome</keyword>
<proteinExistence type="predicted"/>
<dbReference type="Pfam" id="PF03922">
    <property type="entry name" value="OmpW"/>
    <property type="match status" value="1"/>
</dbReference>
<reference evidence="2" key="1">
    <citation type="journal article" date="2019" name="Int. J. Syst. Evol. Microbiol.">
        <title>The Global Catalogue of Microorganisms (GCM) 10K type strain sequencing project: providing services to taxonomists for standard genome sequencing and annotation.</title>
        <authorList>
            <consortium name="The Broad Institute Genomics Platform"/>
            <consortium name="The Broad Institute Genome Sequencing Center for Infectious Disease"/>
            <person name="Wu L."/>
            <person name="Ma J."/>
        </authorList>
    </citation>
    <scope>NUCLEOTIDE SEQUENCE [LARGE SCALE GENOMIC DNA]</scope>
    <source>
        <strain evidence="2">KCTC 42082</strain>
    </source>
</reference>
<sequence>METPSQWLPTLDLSYFLTDHWSLEAMAGVISTDYRLKDSVLGDLDIGRVKSASVSLAAQYHFRPDGALNPYMGAGINHTRPLSIKTVSGIPDIEMESLTSPFLDAGLDYRLSGDWFANASVRYLITPTQHFSGDGFSAKSDTDVMTLGVGIGLRF</sequence>
<protein>
    <recommendedName>
        <fullName evidence="3">OmpW family protein</fullName>
    </recommendedName>
</protein>
<gene>
    <name evidence="1" type="ORF">GCM10010082_30610</name>
</gene>
<dbReference type="Gene3D" id="2.40.160.20">
    <property type="match status" value="1"/>
</dbReference>
<dbReference type="Proteomes" id="UP000604243">
    <property type="component" value="Unassembled WGS sequence"/>
</dbReference>
<dbReference type="EMBL" id="BMZM01000004">
    <property type="protein sequence ID" value="GHC33777.1"/>
    <property type="molecule type" value="Genomic_DNA"/>
</dbReference>
<accession>A0ABQ3FQR5</accession>
<organism evidence="1 2">
    <name type="scientific">Kushneria pakistanensis</name>
    <dbReference type="NCBI Taxonomy" id="1508770"/>
    <lineage>
        <taxon>Bacteria</taxon>
        <taxon>Pseudomonadati</taxon>
        <taxon>Pseudomonadota</taxon>
        <taxon>Gammaproteobacteria</taxon>
        <taxon>Oceanospirillales</taxon>
        <taxon>Halomonadaceae</taxon>
        <taxon>Kushneria</taxon>
    </lineage>
</organism>
<evidence type="ECO:0008006" key="3">
    <source>
        <dbReference type="Google" id="ProtNLM"/>
    </source>
</evidence>
<comment type="caution">
    <text evidence="1">The sequence shown here is derived from an EMBL/GenBank/DDBJ whole genome shotgun (WGS) entry which is preliminary data.</text>
</comment>